<evidence type="ECO:0000313" key="1">
    <source>
        <dbReference type="EMBL" id="KAK7962952.1"/>
    </source>
</evidence>
<name>A0ABR1QTK3_9PEZI</name>
<sequence length="125" mass="15082">MSSLPSYTRYFSTIHATHKRKRGRPVGRRELREKLVAMSICEWDVEDGKPVEVIRDWGKPDMEIRNRFAWEEKFYPYPLTQHKGPCWLYWCNVNARQQRRSLQTRIAEELEEGARHARYELGRDE</sequence>
<dbReference type="Proteomes" id="UP001391051">
    <property type="component" value="Unassembled WGS sequence"/>
</dbReference>
<comment type="caution">
    <text evidence="1">The sequence shown here is derived from an EMBL/GenBank/DDBJ whole genome shotgun (WGS) entry which is preliminary data.</text>
</comment>
<reference evidence="1 2" key="1">
    <citation type="submission" date="2023-01" db="EMBL/GenBank/DDBJ databases">
        <title>Analysis of 21 Apiospora genomes using comparative genomics revels a genus with tremendous synthesis potential of carbohydrate active enzymes and secondary metabolites.</title>
        <authorList>
            <person name="Sorensen T."/>
        </authorList>
    </citation>
    <scope>NUCLEOTIDE SEQUENCE [LARGE SCALE GENOMIC DNA]</scope>
    <source>
        <strain evidence="1 2">CBS 24483</strain>
    </source>
</reference>
<organism evidence="1 2">
    <name type="scientific">Apiospora aurea</name>
    <dbReference type="NCBI Taxonomy" id="335848"/>
    <lineage>
        <taxon>Eukaryota</taxon>
        <taxon>Fungi</taxon>
        <taxon>Dikarya</taxon>
        <taxon>Ascomycota</taxon>
        <taxon>Pezizomycotina</taxon>
        <taxon>Sordariomycetes</taxon>
        <taxon>Xylariomycetidae</taxon>
        <taxon>Amphisphaeriales</taxon>
        <taxon>Apiosporaceae</taxon>
        <taxon>Apiospora</taxon>
    </lineage>
</organism>
<accession>A0ABR1QTK3</accession>
<dbReference type="RefSeq" id="XP_066705063.1">
    <property type="nucleotide sequence ID" value="XM_066839999.1"/>
</dbReference>
<dbReference type="EMBL" id="JAQQWE010000002">
    <property type="protein sequence ID" value="KAK7962952.1"/>
    <property type="molecule type" value="Genomic_DNA"/>
</dbReference>
<dbReference type="GeneID" id="92073061"/>
<keyword evidence="2" id="KW-1185">Reference proteome</keyword>
<protein>
    <submittedName>
        <fullName evidence="1">Uncharacterized protein</fullName>
    </submittedName>
</protein>
<evidence type="ECO:0000313" key="2">
    <source>
        <dbReference type="Proteomes" id="UP001391051"/>
    </source>
</evidence>
<gene>
    <name evidence="1" type="ORF">PG986_003777</name>
</gene>
<proteinExistence type="predicted"/>